<feature type="signal peptide" evidence="2">
    <location>
        <begin position="1"/>
        <end position="19"/>
    </location>
</feature>
<evidence type="ECO:0000256" key="2">
    <source>
        <dbReference type="SAM" id="SignalP"/>
    </source>
</evidence>
<dbReference type="AlphaFoldDB" id="A0A0L7L2K3"/>
<dbReference type="PANTHER" id="PTHR11161:SF0">
    <property type="entry name" value="O-ACYLTRANSFERASE LIKE PROTEIN"/>
    <property type="match status" value="1"/>
</dbReference>
<name>A0A0L7L2K3_OPEBR</name>
<keyword evidence="1" id="KW-0472">Membrane</keyword>
<dbReference type="PANTHER" id="PTHR11161">
    <property type="entry name" value="O-ACYLTRANSFERASE"/>
    <property type="match status" value="1"/>
</dbReference>
<gene>
    <name evidence="3" type="ORF">OBRU01_08211</name>
</gene>
<evidence type="ECO:0000256" key="1">
    <source>
        <dbReference type="SAM" id="Phobius"/>
    </source>
</evidence>
<evidence type="ECO:0008006" key="5">
    <source>
        <dbReference type="Google" id="ProtNLM"/>
    </source>
</evidence>
<feature type="transmembrane region" description="Helical" evidence="1">
    <location>
        <begin position="482"/>
        <end position="498"/>
    </location>
</feature>
<evidence type="ECO:0000313" key="3">
    <source>
        <dbReference type="EMBL" id="KOB69718.1"/>
    </source>
</evidence>
<evidence type="ECO:0000313" key="4">
    <source>
        <dbReference type="Proteomes" id="UP000037510"/>
    </source>
</evidence>
<keyword evidence="1" id="KW-1133">Transmembrane helix</keyword>
<dbReference type="EMBL" id="JTDY01003331">
    <property type="protein sequence ID" value="KOB69718.1"/>
    <property type="molecule type" value="Genomic_DNA"/>
</dbReference>
<dbReference type="InterPro" id="IPR052728">
    <property type="entry name" value="O2_lipid_transport_reg"/>
</dbReference>
<feature type="transmembrane region" description="Helical" evidence="1">
    <location>
        <begin position="202"/>
        <end position="229"/>
    </location>
</feature>
<reference evidence="3 4" key="1">
    <citation type="journal article" date="2015" name="Genome Biol. Evol.">
        <title>The genome of winter moth (Operophtera brumata) provides a genomic perspective on sexual dimorphism and phenology.</title>
        <authorList>
            <person name="Derks M.F."/>
            <person name="Smit S."/>
            <person name="Salis L."/>
            <person name="Schijlen E."/>
            <person name="Bossers A."/>
            <person name="Mateman C."/>
            <person name="Pijl A.S."/>
            <person name="de Ridder D."/>
            <person name="Groenen M.A."/>
            <person name="Visser M.E."/>
            <person name="Megens H.J."/>
        </authorList>
    </citation>
    <scope>NUCLEOTIDE SEQUENCE [LARGE SCALE GENOMIC DNA]</scope>
    <source>
        <strain evidence="3">WM2013NL</strain>
        <tissue evidence="3">Head and thorax</tissue>
    </source>
</reference>
<feature type="transmembrane region" description="Helical" evidence="1">
    <location>
        <begin position="386"/>
        <end position="405"/>
    </location>
</feature>
<protein>
    <recommendedName>
        <fullName evidence="5">Nose resistant to fluoxetine protein 6</fullName>
    </recommendedName>
</protein>
<feature type="transmembrane region" description="Helical" evidence="1">
    <location>
        <begin position="417"/>
        <end position="434"/>
    </location>
</feature>
<keyword evidence="1" id="KW-0812">Transmembrane</keyword>
<keyword evidence="2" id="KW-0732">Signal</keyword>
<accession>A0A0L7L2K3</accession>
<proteinExistence type="predicted"/>
<organism evidence="3 4">
    <name type="scientific">Operophtera brumata</name>
    <name type="common">Winter moth</name>
    <name type="synonym">Phalaena brumata</name>
    <dbReference type="NCBI Taxonomy" id="104452"/>
    <lineage>
        <taxon>Eukaryota</taxon>
        <taxon>Metazoa</taxon>
        <taxon>Ecdysozoa</taxon>
        <taxon>Arthropoda</taxon>
        <taxon>Hexapoda</taxon>
        <taxon>Insecta</taxon>
        <taxon>Pterygota</taxon>
        <taxon>Neoptera</taxon>
        <taxon>Endopterygota</taxon>
        <taxon>Lepidoptera</taxon>
        <taxon>Glossata</taxon>
        <taxon>Ditrysia</taxon>
        <taxon>Geometroidea</taxon>
        <taxon>Geometridae</taxon>
        <taxon>Larentiinae</taxon>
        <taxon>Operophtera</taxon>
    </lineage>
</organism>
<dbReference type="Proteomes" id="UP000037510">
    <property type="component" value="Unassembled WGS sequence"/>
</dbReference>
<comment type="caution">
    <text evidence="3">The sequence shown here is derived from an EMBL/GenBank/DDBJ whole genome shotgun (WGS) entry which is preliminary data.</text>
</comment>
<sequence length="594" mass="67701">MCSQRILFLLILLVECGRSVDHHSLKRDLNVKTWRRAIRGEAFENWFNVFDPSFLSVVWPKIKNGVHLLLEKSCWDDVSLFLKDLADGRAWAYDDPEDWRWMLQHDELMQRLVAAEHWPPHRLVYSTAKVQLNVTKVTMLKSYDIILGVCLPRSCSPNDIASLINFSTTLNDNLRTNKSIPRITKITSLRQIDGNFDITRDIGAILLIVITLLLVILAITATVIDLDLLKCFPYNKKSMSFDLPEYNNHETKLVDELKRKHIYVKSIDSLMAESTNMNLVTMKKLVQSNEGPSPITLDVVNVERISGSCNRCGKYRRQCPNNKHMTDLPACPRVKYSSFASLSTEDKRKTFLCDLLLCFSFSYSWNRIFNKTTANKDLSLIHGLKVLATFWIIFVHVAVIASYTSDDAGDLNERENVYYILATGTIAFDTLFFVSGLFSSHHFFYLKSKYSVKELVSFGGACGQVMQFVCFVTNRIIRLLPSYAYTILLSAVIARIALRTASLSLPDVDHDSCSEYWWRNLLYISTVYPRNEQCMQISWFLSTETQLHALGALVCASSVAACSRARLMSVLAGAMVLVATAADVSESYYDYERR</sequence>
<keyword evidence="4" id="KW-1185">Reference proteome</keyword>
<dbReference type="STRING" id="104452.A0A0L7L2K3"/>
<feature type="chain" id="PRO_5005572948" description="Nose resistant to fluoxetine protein 6" evidence="2">
    <location>
        <begin position="20"/>
        <end position="594"/>
    </location>
</feature>